<dbReference type="InterPro" id="IPR012337">
    <property type="entry name" value="RNaseH-like_sf"/>
</dbReference>
<dbReference type="GO" id="GO:0004523">
    <property type="term" value="F:RNA-DNA hybrid ribonuclease activity"/>
    <property type="evidence" value="ECO:0007669"/>
    <property type="project" value="InterPro"/>
</dbReference>
<dbReference type="EMBL" id="LSRX01001357">
    <property type="protein sequence ID" value="OLP80689.1"/>
    <property type="molecule type" value="Genomic_DNA"/>
</dbReference>
<dbReference type="Proteomes" id="UP000186817">
    <property type="component" value="Unassembled WGS sequence"/>
</dbReference>
<protein>
    <submittedName>
        <fullName evidence="3">LINE-1 retrotransposable element ORF2 protein</fullName>
    </submittedName>
</protein>
<feature type="region of interest" description="Disordered" evidence="1">
    <location>
        <begin position="1122"/>
        <end position="1150"/>
    </location>
</feature>
<evidence type="ECO:0000256" key="1">
    <source>
        <dbReference type="SAM" id="MobiDB-lite"/>
    </source>
</evidence>
<dbReference type="SUPFAM" id="SSF56219">
    <property type="entry name" value="DNase I-like"/>
    <property type="match status" value="1"/>
</dbReference>
<evidence type="ECO:0000313" key="4">
    <source>
        <dbReference type="Proteomes" id="UP000186817"/>
    </source>
</evidence>
<reference evidence="3 4" key="1">
    <citation type="submission" date="2016-02" db="EMBL/GenBank/DDBJ databases">
        <title>Genome analysis of coral dinoflagellate symbionts highlights evolutionary adaptations to a symbiotic lifestyle.</title>
        <authorList>
            <person name="Aranda M."/>
            <person name="Li Y."/>
            <person name="Liew Y.J."/>
            <person name="Baumgarten S."/>
            <person name="Simakov O."/>
            <person name="Wilson M."/>
            <person name="Piel J."/>
            <person name="Ashoor H."/>
            <person name="Bougouffa S."/>
            <person name="Bajic V.B."/>
            <person name="Ryu T."/>
            <person name="Ravasi T."/>
            <person name="Bayer T."/>
            <person name="Micklem G."/>
            <person name="Kim H."/>
            <person name="Bhak J."/>
            <person name="Lajeunesse T.C."/>
            <person name="Voolstra C.R."/>
        </authorList>
    </citation>
    <scope>NUCLEOTIDE SEQUENCE [LARGE SCALE GENOMIC DNA]</scope>
    <source>
        <strain evidence="3 4">CCMP2467</strain>
    </source>
</reference>
<dbReference type="GO" id="GO:0003676">
    <property type="term" value="F:nucleic acid binding"/>
    <property type="evidence" value="ECO:0007669"/>
    <property type="project" value="InterPro"/>
</dbReference>
<dbReference type="InterPro" id="IPR000477">
    <property type="entry name" value="RT_dom"/>
</dbReference>
<comment type="caution">
    <text evidence="3">The sequence shown here is derived from an EMBL/GenBank/DDBJ whole genome shotgun (WGS) entry which is preliminary data.</text>
</comment>
<dbReference type="Pfam" id="PF00078">
    <property type="entry name" value="RVT_1"/>
    <property type="match status" value="1"/>
</dbReference>
<feature type="domain" description="RNase H type-1" evidence="2">
    <location>
        <begin position="2748"/>
        <end position="2915"/>
    </location>
</feature>
<dbReference type="OrthoDB" id="445105at2759"/>
<accession>A0A1Q9CCM6</accession>
<dbReference type="Gene3D" id="3.30.420.10">
    <property type="entry name" value="Ribonuclease H-like superfamily/Ribonuclease H"/>
    <property type="match status" value="1"/>
</dbReference>
<name>A0A1Q9CCM6_SYMMI</name>
<proteinExistence type="predicted"/>
<dbReference type="Gene3D" id="3.60.10.10">
    <property type="entry name" value="Endonuclease/exonuclease/phosphatase"/>
    <property type="match status" value="1"/>
</dbReference>
<gene>
    <name evidence="3" type="primary">Pol</name>
    <name evidence="3" type="ORF">AK812_SmicGene38869</name>
</gene>
<dbReference type="InterPro" id="IPR002156">
    <property type="entry name" value="RNaseH_domain"/>
</dbReference>
<dbReference type="SUPFAM" id="SSF53098">
    <property type="entry name" value="Ribonuclease H-like"/>
    <property type="match status" value="1"/>
</dbReference>
<dbReference type="PROSITE" id="PS50879">
    <property type="entry name" value="RNASE_H_1"/>
    <property type="match status" value="1"/>
</dbReference>
<feature type="compositionally biased region" description="Low complexity" evidence="1">
    <location>
        <begin position="1135"/>
        <end position="1145"/>
    </location>
</feature>
<organism evidence="3 4">
    <name type="scientific">Symbiodinium microadriaticum</name>
    <name type="common">Dinoflagellate</name>
    <name type="synonym">Zooxanthella microadriatica</name>
    <dbReference type="NCBI Taxonomy" id="2951"/>
    <lineage>
        <taxon>Eukaryota</taxon>
        <taxon>Sar</taxon>
        <taxon>Alveolata</taxon>
        <taxon>Dinophyceae</taxon>
        <taxon>Suessiales</taxon>
        <taxon>Symbiodiniaceae</taxon>
        <taxon>Symbiodinium</taxon>
    </lineage>
</organism>
<dbReference type="InterPro" id="IPR005135">
    <property type="entry name" value="Endo/exonuclease/phosphatase"/>
</dbReference>
<evidence type="ECO:0000259" key="2">
    <source>
        <dbReference type="PROSITE" id="PS50879"/>
    </source>
</evidence>
<dbReference type="InterPro" id="IPR043502">
    <property type="entry name" value="DNA/RNA_pol_sf"/>
</dbReference>
<dbReference type="InterPro" id="IPR036691">
    <property type="entry name" value="Endo/exonu/phosph_ase_sf"/>
</dbReference>
<dbReference type="Pfam" id="PF03372">
    <property type="entry name" value="Exo_endo_phos"/>
    <property type="match status" value="1"/>
</dbReference>
<dbReference type="InterPro" id="IPR036397">
    <property type="entry name" value="RNaseH_sf"/>
</dbReference>
<dbReference type="SUPFAM" id="SSF56672">
    <property type="entry name" value="DNA/RNA polymerases"/>
    <property type="match status" value="1"/>
</dbReference>
<sequence>MTCPWCPRRLSKICHDLSMVPAGKLVNMVVSPFDAPVFKESEVLVRAKVLVASDFSDACGQKVVLVLRAADWPAIQDACGPIKVLQAAHKPQQHEAILDCTGSVAKHTIDPGYWALVRTQSLAIADIPFALPPDIRAQCQLSQETMQQYMDPWLVPTPRRAGANPPRPAQYRVKSPGDCAGVFVAQYQFQHELPPNMLETQGLHGCLFSAPDGLRFFSGPEIAAAHGTVAPLWLSCDARTQMRLLGNAIAVPHAAALLAQACRLLQIPAAPEMAQAVHWCLKHRIHNRNALLIPVKDAWVLCSCDQAPTVFAALHQNAPEQLTERAVPQAFNQVHICSRLGHTVTLQVPPGMPLQQLYATIGQAPSPELGQQTSVPWSTGGDALRLEVGEPLQLNCGGFIHGCGSQHGWCVVLTQRHCYIVDGASPRTWSQLLRVFDDMHDGPCELGAFSVFGQSLGTTNSFGSCIIASPQDDDIDLHSLSPLAAHVPSVRVSRCGNLLTLRGRPEASCDLLLGVPFHLLEALGWASCVSLDDTSLRGAFVVAMWPDPARAQMPVHLLHEQWRLWLLTALLEHTASRCPPDSGLLVEVQIVARTLWHGTLPATLRLDVLSQWWQSTSDACNLAPDHRVFSGPFPQEADADLQAIAALPGFKVIRKTGALLITVHPSFSGGGVKEENTLLAKTRTAALFLDRGIGLPETTVMVDSLVPKLGTAACLKALSTGDTASQWSSLQAAAKSVGVILPEGDNRAVRAAQRLQKAVRRRRLEKPAPVHASDFQLEEGSWIGIDHQPVPVLDTASHDCTGVLLLDAAEATAVDLDLLRNIESEALCVVIPGHQCPDPDSCDGRVSTAVTHRASGQHHLLAACYHNLGETSITPHVAHGSQVTVQGTTCCTFTMYRDDHSESAWRDIAKAPVRAANEAFIAKGVRQAINSPWARSFKADGRPSQPDLCDQCSFLAKVPDSQLKSVLQQSGFNQVFVVPRTWDRQLLPGWSVVWVPGSRADVEKQVSLLAEQHGLVRARNRFGVRVPTAAFDRVFRSLRPGQEVPATVQVKLLYKAGPFPASAAAADITEWARQLPWSVRVMKTLGPEFWLLGAETSPPSRTVHFNQTPLLLTQVQSRQVQQPVIQAGGPPPRPTTTTATANTGADPWLEQDPWSTYRAQKEGCHAGKTGKSATAPKSVDDQMALRVHTTESRLADLEQCVRELKEGQSAAALERDQDRQQAAQDIQTVRQEVQSLSTGLQQQLQQNLDSLRQAQHQQEKQMNAGMAELKSLMLACAEGNKQRRLDPDLMLSAWVPCFRSFFLPFPCLPVATAITCATAVSLCTPVGLYPNVRLLKRGRLTCPTPFPGIRFVRLCGHWLQPCRPPGSPIPLGSLHNLECRPWVNFTRGPQGAYPHQAQPLQGCCLVTRIHLRAGVGAFSLIRQVLRGGVFRSASMLFSDWFRRGHFAGVRVGEASNPGPQSKLTAFFGTVEGHSTPDDKTPAASNKASVCTFAVVNPTSILHKAQALREIGADVLILAETSAVHRVQTVTTTAMRQLQYKCLWGRPVPCHSRDSCPSGTLRGLAAGVALASRFPAHEARPPMSRAALDTCRLMDGFVRLGTLQIRVIVIYGYPLSHSDARERTNDLLQQAFDRACESAVPCIVAGDFNTVPFDLPAGQAFEQLGYQEVFRLHQQRTGQALPPTCKGSTRHDTALLHPALVPLWTSSWVLSGSHLFDSHDPLCFSLRSCRQSLCRRVWNLPRPWSDFSPKPDDFRETFLPEVAHLRRKISVCSNEAAVGQLLEDFSAAAERAVSEALAKQHRQDPVRHPQASLPKRYRGRCKDRALIQRPLPTLLRPAWQGAYNPDVEVTSVLGKLKVRQVRRAQTLLAGLKKLNSSPNRPGPDQVQQLRNEWWAICRARGYPPDFPNWVLSVAYFNRFPTALPDVDWLSDLLSYLRYDADSLTRQQARCRRDAFLHRVRMDGQHASSRAGFQQMRPPAHPPFTEVPCQVQAEVSQLSEAADGATVYTIPTFTNLRCPGDALLNSEPCQVITCTATTVTVKGEVLPASGRLRQDFVACSPAELHRAFECFWCRLWQRDSASDRQDLRAWPDFCSQLEACGVPECQIHVSSFAPDLWAAAIRRMPVRKATGVCGWAPSDLKLLSPEAIEILCLIFQRAVQCGLPSHQLRARVCVLAKVALPDSIKQSRPITIFSTLYRIWASVLTRQVLQQWQPLFPDTVAGSMPRRACSDLTYRQLHQIERSLLRGEPLLGASVDLVKCFNQIPWPPAIAMARHAGVPAPELNFWLSCQGKLQRHSCFQGDLSEGLNSSNGAPEGDPFSVAIMAALCYVAVHIAKQPGLTCDTYVDNWAWSASCREPLASGLPKAFRFLESLRIPVDWSKSYCWATERSDRVWWKGDGQVAFLTDTRVECVTEAKDLGVAYCYDRLPHATLRDRRLSDALQRLDRLRDQPRPVCERASMVQRGVWPAVFYGCESHTLPQHQFETLRGRAARAIVGQYHILSPYLALTALTETVVDPQRFVAERQLLALRRAVLVDPDTAISVCEMAAEGSHRKRSCGPATALAITLHRVGVSLSCDGCVKGPDNTRLWLHTCRKLELRALVRRAWARKAAEAVSHRNGMTNLPPPHAVTTGKLLHRLSSSDQAIIARHVCGGFSSAAARAKWDPDEAAECPFCGANQTKYHKLFACPALQHVLAPVRDLVMYALERWPHWVHGPFAVEPPDLEVNRLIFHSRQLLQPPPLPACHETPGSRGFLRIFTDGSCCYPTMDLASRAGFAVVVDCSTSDFEIPGYMQRWRENGELPPCFHVHTMGLVPGEQSIHRAELCAVIQACRLAKWHGCAAEVWTDSQVTVEEWNRLDTSLLPMWPDLAHELGKARTPHIKLKKVAAHRDLHQLCGLPQWYAAGNAVADTAAKSTLKNDFELVCEASDRTAEFLQTQEDALLVFWRYLCRLSQEEYLLLQRLPSTEAVNCPTTLGDEESPARVKTADETRRCWLQQCLTGGTDLHLPPAPRAVILACSWPPWYVQPFWHWTRRLKWLPDETSGRAKTGTTYLELLVSFVVCTGVYPPPSLQEAESRQECPRTFPNPASLRQLTHSLVSVADQVARLFGRPIWPAKRKKCFSLRALGVQQANRGVNMRLEFPEADLTADILHNVVRTNSVQTLQHHARDYTGPIVFSTELQKSWKQVTPTERRQLARSLRLTR</sequence>
<keyword evidence="4" id="KW-1185">Reference proteome</keyword>
<dbReference type="Pfam" id="PF00075">
    <property type="entry name" value="RNase_H"/>
    <property type="match status" value="1"/>
</dbReference>
<evidence type="ECO:0000313" key="3">
    <source>
        <dbReference type="EMBL" id="OLP80689.1"/>
    </source>
</evidence>